<name>A0A0G4GTF4_9ALVE</name>
<organism evidence="1">
    <name type="scientific">Chromera velia CCMP2878</name>
    <dbReference type="NCBI Taxonomy" id="1169474"/>
    <lineage>
        <taxon>Eukaryota</taxon>
        <taxon>Sar</taxon>
        <taxon>Alveolata</taxon>
        <taxon>Colpodellida</taxon>
        <taxon>Chromeraceae</taxon>
        <taxon>Chromera</taxon>
    </lineage>
</organism>
<dbReference type="EMBL" id="CDMZ01001535">
    <property type="protein sequence ID" value="CEM34046.1"/>
    <property type="molecule type" value="Genomic_DNA"/>
</dbReference>
<reference evidence="1" key="1">
    <citation type="submission" date="2014-11" db="EMBL/GenBank/DDBJ databases">
        <authorList>
            <person name="Otto D Thomas"/>
            <person name="Naeem Raeece"/>
        </authorList>
    </citation>
    <scope>NUCLEOTIDE SEQUENCE</scope>
</reference>
<dbReference type="VEuPathDB" id="CryptoDB:Cvel_5185"/>
<gene>
    <name evidence="1" type="ORF">Cvel_5185</name>
</gene>
<sequence length="131" mass="14522">MSAPTDVPTTLVGVRRLLGAPPTVGVEGFLSMVGETLLKVHPDKRAQGMTAPASHKLDKLCLALTAGREVLETQIRFWREMETLEREVEEAAARQMCSRQHRNGLLLGLASSGRKGWRRRTKTQGTAMRKE</sequence>
<accession>A0A0G4GTF4</accession>
<evidence type="ECO:0000313" key="1">
    <source>
        <dbReference type="EMBL" id="CEM34046.1"/>
    </source>
</evidence>
<proteinExistence type="predicted"/>
<dbReference type="AlphaFoldDB" id="A0A0G4GTF4"/>
<protein>
    <submittedName>
        <fullName evidence="1">Uncharacterized protein</fullName>
    </submittedName>
</protein>